<reference evidence="3" key="1">
    <citation type="submission" date="2024-07" db="EMBL/GenBank/DDBJ databases">
        <title>Two chromosome-level genome assemblies of Korean endemic species Abeliophyllum distichum and Forsythia ovata (Oleaceae).</title>
        <authorList>
            <person name="Jang H."/>
        </authorList>
    </citation>
    <scope>NUCLEOTIDE SEQUENCE [LARGE SCALE GENOMIC DNA]</scope>
</reference>
<accession>A0ABD1S7U8</accession>
<proteinExistence type="predicted"/>
<comment type="caution">
    <text evidence="2">The sequence shown here is derived from an EMBL/GenBank/DDBJ whole genome shotgun (WGS) entry which is preliminary data.</text>
</comment>
<name>A0ABD1S7U8_9LAMI</name>
<keyword evidence="3" id="KW-1185">Reference proteome</keyword>
<feature type="compositionally biased region" description="Basic and acidic residues" evidence="1">
    <location>
        <begin position="86"/>
        <end position="99"/>
    </location>
</feature>
<evidence type="ECO:0000313" key="3">
    <source>
        <dbReference type="Proteomes" id="UP001604277"/>
    </source>
</evidence>
<evidence type="ECO:0000256" key="1">
    <source>
        <dbReference type="SAM" id="MobiDB-lite"/>
    </source>
</evidence>
<dbReference type="Proteomes" id="UP001604277">
    <property type="component" value="Unassembled WGS sequence"/>
</dbReference>
<dbReference type="EMBL" id="JBFOLJ010000011">
    <property type="protein sequence ID" value="KAL2496498.1"/>
    <property type="molecule type" value="Genomic_DNA"/>
</dbReference>
<dbReference type="AlphaFoldDB" id="A0ABD1S7U8"/>
<protein>
    <submittedName>
        <fullName evidence="2">Uncharacterized protein</fullName>
    </submittedName>
</protein>
<feature type="region of interest" description="Disordered" evidence="1">
    <location>
        <begin position="44"/>
        <end position="108"/>
    </location>
</feature>
<organism evidence="2 3">
    <name type="scientific">Forsythia ovata</name>
    <dbReference type="NCBI Taxonomy" id="205694"/>
    <lineage>
        <taxon>Eukaryota</taxon>
        <taxon>Viridiplantae</taxon>
        <taxon>Streptophyta</taxon>
        <taxon>Embryophyta</taxon>
        <taxon>Tracheophyta</taxon>
        <taxon>Spermatophyta</taxon>
        <taxon>Magnoliopsida</taxon>
        <taxon>eudicotyledons</taxon>
        <taxon>Gunneridae</taxon>
        <taxon>Pentapetalae</taxon>
        <taxon>asterids</taxon>
        <taxon>lamiids</taxon>
        <taxon>Lamiales</taxon>
        <taxon>Oleaceae</taxon>
        <taxon>Forsythieae</taxon>
        <taxon>Forsythia</taxon>
    </lineage>
</organism>
<gene>
    <name evidence="2" type="ORF">Fot_40255</name>
</gene>
<evidence type="ECO:0000313" key="2">
    <source>
        <dbReference type="EMBL" id="KAL2496498.1"/>
    </source>
</evidence>
<sequence length="138" mass="15260">MNIQPPTPTASCRHHILAHIKHCRPISSQDAKWESYPFDRIVDSEPDPDLDFSSPSGFDPTGILMVSAPDSGSIDHSTPQDDDEMEFHTPPEQHARSSFEDQNVDAGVPKAVDLGDSLRTIDLSEDILVNGVNELRKK</sequence>